<comment type="caution">
    <text evidence="2">The sequence shown here is derived from an EMBL/GenBank/DDBJ whole genome shotgun (WGS) entry which is preliminary data.</text>
</comment>
<dbReference type="InterPro" id="IPR005184">
    <property type="entry name" value="DUF306_Meta_HslJ"/>
</dbReference>
<accession>A0A4R5F7U9</accession>
<protein>
    <submittedName>
        <fullName evidence="2">META domain-containing protein</fullName>
    </submittedName>
</protein>
<dbReference type="Pfam" id="PF03724">
    <property type="entry name" value="META"/>
    <property type="match status" value="1"/>
</dbReference>
<evidence type="ECO:0000259" key="1">
    <source>
        <dbReference type="Pfam" id="PF03724"/>
    </source>
</evidence>
<organism evidence="2 3">
    <name type="scientific">Flavobacterium rhamnosiphilum</name>
    <dbReference type="NCBI Taxonomy" id="2541724"/>
    <lineage>
        <taxon>Bacteria</taxon>
        <taxon>Pseudomonadati</taxon>
        <taxon>Bacteroidota</taxon>
        <taxon>Flavobacteriia</taxon>
        <taxon>Flavobacteriales</taxon>
        <taxon>Flavobacteriaceae</taxon>
        <taxon>Flavobacterium</taxon>
    </lineage>
</organism>
<dbReference type="InterPro" id="IPR038670">
    <property type="entry name" value="HslJ-like_sf"/>
</dbReference>
<sequence>MIRNVFFSIVLLTIVSCKTNKVPIQISSETESTPAYKEQMENLEQMIYFRATGNEPFWSLKISDNNIVFASLNAGFESFNAPFVAPIRAMDANVKMYRVATESGNMNIEIRQEECINSMSGAISPYVVKIEITKGKTDNSIVFNGCGTYITDAKLHDIWVLEKMNGENVTRTKFKREFPRIEINATTNKFFGFGGCNTMNGSLFFEKGLLRFTNIASTMMACEPQNRESEFLTSLQSTTSYSVENMKLTLKNQSGIELIFKKVD</sequence>
<keyword evidence="3" id="KW-1185">Reference proteome</keyword>
<dbReference type="RefSeq" id="WP_131916032.1">
    <property type="nucleotide sequence ID" value="NZ_SMLG01000005.1"/>
</dbReference>
<dbReference type="PROSITE" id="PS51257">
    <property type="entry name" value="PROKAR_LIPOPROTEIN"/>
    <property type="match status" value="1"/>
</dbReference>
<feature type="domain" description="DUF306" evidence="1">
    <location>
        <begin position="156"/>
        <end position="256"/>
    </location>
</feature>
<dbReference type="Proteomes" id="UP000294814">
    <property type="component" value="Unassembled WGS sequence"/>
</dbReference>
<dbReference type="InterPro" id="IPR053147">
    <property type="entry name" value="Hsp_HslJ-like"/>
</dbReference>
<reference evidence="2 3" key="1">
    <citation type="submission" date="2019-03" db="EMBL/GenBank/DDBJ databases">
        <title>Novel species of Flavobacterium.</title>
        <authorList>
            <person name="Liu Q."/>
            <person name="Xin Y.-H."/>
        </authorList>
    </citation>
    <scope>NUCLEOTIDE SEQUENCE [LARGE SCALE GENOMIC DNA]</scope>
    <source>
        <strain evidence="2 3">LB3P52</strain>
    </source>
</reference>
<dbReference type="PANTHER" id="PTHR35535:SF1">
    <property type="entry name" value="HEAT SHOCK PROTEIN HSLJ"/>
    <property type="match status" value="1"/>
</dbReference>
<dbReference type="OrthoDB" id="5348860at2"/>
<name>A0A4R5F7U9_9FLAO</name>
<gene>
    <name evidence="2" type="ORF">E0I26_08325</name>
</gene>
<proteinExistence type="predicted"/>
<dbReference type="PANTHER" id="PTHR35535">
    <property type="entry name" value="HEAT SHOCK PROTEIN HSLJ"/>
    <property type="match status" value="1"/>
</dbReference>
<evidence type="ECO:0000313" key="2">
    <source>
        <dbReference type="EMBL" id="TDE44367.1"/>
    </source>
</evidence>
<dbReference type="AlphaFoldDB" id="A0A4R5F7U9"/>
<dbReference type="Gene3D" id="2.40.128.270">
    <property type="match status" value="1"/>
</dbReference>
<dbReference type="EMBL" id="SMLG01000005">
    <property type="protein sequence ID" value="TDE44367.1"/>
    <property type="molecule type" value="Genomic_DNA"/>
</dbReference>
<evidence type="ECO:0000313" key="3">
    <source>
        <dbReference type="Proteomes" id="UP000294814"/>
    </source>
</evidence>